<name>G8JX90_ERECY</name>
<evidence type="ECO:0000256" key="8">
    <source>
        <dbReference type="ARBA" id="ARBA00022618"/>
    </source>
</evidence>
<evidence type="ECO:0000256" key="3">
    <source>
        <dbReference type="ARBA" id="ARBA00004629"/>
    </source>
</evidence>
<evidence type="ECO:0000256" key="11">
    <source>
        <dbReference type="ARBA" id="ARBA00022838"/>
    </source>
</evidence>
<evidence type="ECO:0000256" key="7">
    <source>
        <dbReference type="ARBA" id="ARBA00022490"/>
    </source>
</evidence>
<dbReference type="GO" id="GO:0005874">
    <property type="term" value="C:microtubule"/>
    <property type="evidence" value="ECO:0007669"/>
    <property type="project" value="UniProtKB-KW"/>
</dbReference>
<dbReference type="HOGENOM" id="CLU_177920_0_0_1"/>
<proteinExistence type="inferred from homology"/>
<evidence type="ECO:0000256" key="15">
    <source>
        <dbReference type="ARBA" id="ARBA00023328"/>
    </source>
</evidence>
<keyword evidence="13" id="KW-0539">Nucleus</keyword>
<evidence type="ECO:0000256" key="1">
    <source>
        <dbReference type="ARBA" id="ARBA00004123"/>
    </source>
</evidence>
<dbReference type="eggNOG" id="ENOG502S890">
    <property type="taxonomic scope" value="Eukaryota"/>
</dbReference>
<dbReference type="GO" id="GO:0072686">
    <property type="term" value="C:mitotic spindle"/>
    <property type="evidence" value="ECO:0007669"/>
    <property type="project" value="InterPro"/>
</dbReference>
<dbReference type="GO" id="GO:0042729">
    <property type="term" value="C:DASH complex"/>
    <property type="evidence" value="ECO:0007669"/>
    <property type="project" value="EnsemblFungi"/>
</dbReference>
<dbReference type="Pfam" id="PF08650">
    <property type="entry name" value="DASH_Dad4"/>
    <property type="match status" value="1"/>
</dbReference>
<dbReference type="PANTHER" id="PTHR28222">
    <property type="entry name" value="DASH COMPLEX SUBUNIT DAD4"/>
    <property type="match status" value="1"/>
</dbReference>
<keyword evidence="19" id="KW-1185">Reference proteome</keyword>
<evidence type="ECO:0000256" key="16">
    <source>
        <dbReference type="ARBA" id="ARBA00030569"/>
    </source>
</evidence>
<dbReference type="STRING" id="931890.G8JX90"/>
<evidence type="ECO:0000256" key="4">
    <source>
        <dbReference type="ARBA" id="ARBA00009754"/>
    </source>
</evidence>
<dbReference type="GO" id="GO:1990758">
    <property type="term" value="P:mitotic sister chromatid biorientation"/>
    <property type="evidence" value="ECO:0007669"/>
    <property type="project" value="EnsemblFungi"/>
</dbReference>
<keyword evidence="11" id="KW-0995">Kinetochore</keyword>
<comment type="similarity">
    <text evidence="4">Belongs to the DASH complex DAD4 family.</text>
</comment>
<keyword evidence="12" id="KW-0206">Cytoskeleton</keyword>
<dbReference type="KEGG" id="erc:Ecym_8178"/>
<keyword evidence="15" id="KW-0137">Centromere</keyword>
<dbReference type="GO" id="GO:0051010">
    <property type="term" value="F:microtubule plus-end binding"/>
    <property type="evidence" value="ECO:0007669"/>
    <property type="project" value="EnsemblFungi"/>
</dbReference>
<dbReference type="OrthoDB" id="5516652at2759"/>
<dbReference type="PANTHER" id="PTHR28222:SF1">
    <property type="entry name" value="DASH COMPLEX SUBUNIT DAD4"/>
    <property type="match status" value="1"/>
</dbReference>
<dbReference type="Proteomes" id="UP000006790">
    <property type="component" value="Chromosome 8"/>
</dbReference>
<protein>
    <recommendedName>
        <fullName evidence="5">DASH complex subunit DAD4</fullName>
    </recommendedName>
    <alternativeName>
        <fullName evidence="16">Outer kinetochore protein DAD4</fullName>
    </alternativeName>
</protein>
<evidence type="ECO:0000256" key="12">
    <source>
        <dbReference type="ARBA" id="ARBA00023212"/>
    </source>
</evidence>
<evidence type="ECO:0000256" key="6">
    <source>
        <dbReference type="ARBA" id="ARBA00022454"/>
    </source>
</evidence>
<keyword evidence="14" id="KW-0131">Cell cycle</keyword>
<evidence type="ECO:0000256" key="17">
    <source>
        <dbReference type="SAM" id="Coils"/>
    </source>
</evidence>
<dbReference type="AlphaFoldDB" id="G8JX90"/>
<dbReference type="OMA" id="SQMWANY"/>
<dbReference type="InterPro" id="IPR013959">
    <property type="entry name" value="DASH_Dad4"/>
</dbReference>
<dbReference type="GO" id="GO:0051301">
    <property type="term" value="P:cell division"/>
    <property type="evidence" value="ECO:0007669"/>
    <property type="project" value="UniProtKB-KW"/>
</dbReference>
<dbReference type="GO" id="GO:0051987">
    <property type="term" value="P:positive regulation of attachment of spindle microtubules to kinetochore"/>
    <property type="evidence" value="ECO:0007669"/>
    <property type="project" value="EnsemblFungi"/>
</dbReference>
<evidence type="ECO:0000256" key="2">
    <source>
        <dbReference type="ARBA" id="ARBA00004186"/>
    </source>
</evidence>
<keyword evidence="10" id="KW-0498">Mitosis</keyword>
<reference evidence="19" key="1">
    <citation type="journal article" date="2012" name="G3 (Bethesda)">
        <title>Pichia sorbitophila, an interspecies yeast hybrid reveals early steps of genome resolution following polyploidization.</title>
        <authorList>
            <person name="Leh Louis V."/>
            <person name="Despons L."/>
            <person name="Friedrich A."/>
            <person name="Martin T."/>
            <person name="Durrens P."/>
            <person name="Casaregola S."/>
            <person name="Neuveglise C."/>
            <person name="Fairhead C."/>
            <person name="Marck C."/>
            <person name="Cruz J.A."/>
            <person name="Straub M.L."/>
            <person name="Kugler V."/>
            <person name="Sacerdot C."/>
            <person name="Uzunov Z."/>
            <person name="Thierry A."/>
            <person name="Weiss S."/>
            <person name="Bleykasten C."/>
            <person name="De Montigny J."/>
            <person name="Jacques N."/>
            <person name="Jung P."/>
            <person name="Lemaire M."/>
            <person name="Mallet S."/>
            <person name="Morel G."/>
            <person name="Richard G.F."/>
            <person name="Sarkar A."/>
            <person name="Savel G."/>
            <person name="Schacherer J."/>
            <person name="Seret M.L."/>
            <person name="Talla E."/>
            <person name="Samson G."/>
            <person name="Jubin C."/>
            <person name="Poulain J."/>
            <person name="Vacherie B."/>
            <person name="Barbe V."/>
            <person name="Pelletier E."/>
            <person name="Sherman D.J."/>
            <person name="Westhof E."/>
            <person name="Weissenbach J."/>
            <person name="Baret P.V."/>
            <person name="Wincker P."/>
            <person name="Gaillardin C."/>
            <person name="Dujon B."/>
            <person name="Souciet J.L."/>
        </authorList>
    </citation>
    <scope>NUCLEOTIDE SEQUENCE [LARGE SCALE GENOMIC DNA]</scope>
    <source>
        <strain evidence="19">CBS 270.75 / DBVPG 7215 / KCTC 17166 / NRRL Y-17582</strain>
    </source>
</reference>
<organism evidence="18 19">
    <name type="scientific">Eremothecium cymbalariae (strain CBS 270.75 / DBVPG 7215 / KCTC 17166 / NRRL Y-17582)</name>
    <name type="common">Yeast</name>
    <dbReference type="NCBI Taxonomy" id="931890"/>
    <lineage>
        <taxon>Eukaryota</taxon>
        <taxon>Fungi</taxon>
        <taxon>Dikarya</taxon>
        <taxon>Ascomycota</taxon>
        <taxon>Saccharomycotina</taxon>
        <taxon>Saccharomycetes</taxon>
        <taxon>Saccharomycetales</taxon>
        <taxon>Saccharomycetaceae</taxon>
        <taxon>Eremothecium</taxon>
    </lineage>
</organism>
<accession>G8JX90</accession>
<keyword evidence="6" id="KW-0158">Chromosome</keyword>
<keyword evidence="17" id="KW-0175">Coiled coil</keyword>
<gene>
    <name evidence="18" type="ordered locus">Ecym_8178</name>
</gene>
<dbReference type="GO" id="GO:0031116">
    <property type="term" value="P:positive regulation of microtubule polymerization"/>
    <property type="evidence" value="ECO:0007669"/>
    <property type="project" value="EnsemblFungi"/>
</dbReference>
<dbReference type="RefSeq" id="XP_003648281.1">
    <property type="nucleotide sequence ID" value="XM_003648233.1"/>
</dbReference>
<dbReference type="EMBL" id="CP002504">
    <property type="protein sequence ID" value="AET41464.1"/>
    <property type="molecule type" value="Genomic_DNA"/>
</dbReference>
<evidence type="ECO:0000256" key="5">
    <source>
        <dbReference type="ARBA" id="ARBA00020259"/>
    </source>
</evidence>
<dbReference type="InParanoid" id="G8JX90"/>
<evidence type="ECO:0000313" key="19">
    <source>
        <dbReference type="Proteomes" id="UP000006790"/>
    </source>
</evidence>
<keyword evidence="7" id="KW-0963">Cytoplasm</keyword>
<evidence type="ECO:0000313" key="18">
    <source>
        <dbReference type="EMBL" id="AET41464.1"/>
    </source>
</evidence>
<evidence type="ECO:0000256" key="10">
    <source>
        <dbReference type="ARBA" id="ARBA00022776"/>
    </source>
</evidence>
<comment type="subcellular location">
    <subcellularLocation>
        <location evidence="3">Chromosome</location>
        <location evidence="3">Centromere</location>
        <location evidence="3">Kinetochore</location>
    </subcellularLocation>
    <subcellularLocation>
        <location evidence="2">Cytoplasm</location>
        <location evidence="2">Cytoskeleton</location>
        <location evidence="2">Spindle</location>
    </subcellularLocation>
    <subcellularLocation>
        <location evidence="1">Nucleus</location>
    </subcellularLocation>
</comment>
<sequence length="78" mass="8874">MESGSAMENPHEKVQVNILARIIGNVERLNQSVSTLNQEMQRINNRNKNLEMMGTMCENYGKAIEFNLKTTGNKRHPA</sequence>
<evidence type="ECO:0000256" key="9">
    <source>
        <dbReference type="ARBA" id="ARBA00022701"/>
    </source>
</evidence>
<keyword evidence="9" id="KW-0493">Microtubule</keyword>
<dbReference type="FunCoup" id="G8JX90">
    <property type="interactions" value="25"/>
</dbReference>
<dbReference type="GO" id="GO:1990976">
    <property type="term" value="P:protein transport along microtubule to mitotic spindle pole body"/>
    <property type="evidence" value="ECO:0007669"/>
    <property type="project" value="EnsemblFungi"/>
</dbReference>
<dbReference type="GeneID" id="11469906"/>
<evidence type="ECO:0000256" key="14">
    <source>
        <dbReference type="ARBA" id="ARBA00023306"/>
    </source>
</evidence>
<evidence type="ECO:0000256" key="13">
    <source>
        <dbReference type="ARBA" id="ARBA00023242"/>
    </source>
</evidence>
<keyword evidence="8" id="KW-0132">Cell division</keyword>
<feature type="coiled-coil region" evidence="17">
    <location>
        <begin position="19"/>
        <end position="53"/>
    </location>
</feature>